<reference evidence="2" key="1">
    <citation type="submission" date="2022-07" db="EMBL/GenBank/DDBJ databases">
        <title>Complete Genome Sequence of the Radioresistant Bacterium Deinococcus aetherius ST0316, Isolated from the Air Dust collected in Lower Stratosphere above Japan.</title>
        <authorList>
            <person name="Satoh K."/>
            <person name="Hagiwara K."/>
            <person name="Katsumata K."/>
            <person name="Kubo A."/>
            <person name="Yokobori S."/>
            <person name="Yamagishi A."/>
            <person name="Oono Y."/>
            <person name="Narumi I."/>
        </authorList>
    </citation>
    <scope>NUCLEOTIDE SEQUENCE</scope>
    <source>
        <strain evidence="2">ST0316</strain>
    </source>
</reference>
<sequence>MVIGEPLHTYAVRVSLSLDEQTFAEAEALAWKLGLGRSELWRAALREYLELHRGEDVMAALNRVHGKNTGTDEDLRREAARRTFEANEW</sequence>
<dbReference type="Gene3D" id="1.10.1220.10">
    <property type="entry name" value="Met repressor-like"/>
    <property type="match status" value="1"/>
</dbReference>
<evidence type="ECO:0000313" key="3">
    <source>
        <dbReference type="Proteomes" id="UP001064971"/>
    </source>
</evidence>
<dbReference type="InterPro" id="IPR013321">
    <property type="entry name" value="Arc_rbn_hlx_hlx"/>
</dbReference>
<dbReference type="Proteomes" id="UP001064971">
    <property type="component" value="Chromosome"/>
</dbReference>
<accession>A0ABM8AH83</accession>
<gene>
    <name evidence="2" type="ORF">DAETH_31380</name>
</gene>
<proteinExistence type="predicted"/>
<dbReference type="InterPro" id="IPR002145">
    <property type="entry name" value="CopG"/>
</dbReference>
<organism evidence="2 3">
    <name type="scientific">Deinococcus aetherius</name>
    <dbReference type="NCBI Taxonomy" id="200252"/>
    <lineage>
        <taxon>Bacteria</taxon>
        <taxon>Thermotogati</taxon>
        <taxon>Deinococcota</taxon>
        <taxon>Deinococci</taxon>
        <taxon>Deinococcales</taxon>
        <taxon>Deinococcaceae</taxon>
        <taxon>Deinococcus</taxon>
    </lineage>
</organism>
<name>A0ABM8AH83_9DEIO</name>
<evidence type="ECO:0000259" key="1">
    <source>
        <dbReference type="Pfam" id="PF01402"/>
    </source>
</evidence>
<protein>
    <recommendedName>
        <fullName evidence="1">Ribbon-helix-helix protein CopG domain-containing protein</fullName>
    </recommendedName>
</protein>
<keyword evidence="3" id="KW-1185">Reference proteome</keyword>
<dbReference type="EMBL" id="AP026560">
    <property type="protein sequence ID" value="BDP43169.1"/>
    <property type="molecule type" value="Genomic_DNA"/>
</dbReference>
<feature type="domain" description="Ribbon-helix-helix protein CopG" evidence="1">
    <location>
        <begin position="12"/>
        <end position="50"/>
    </location>
</feature>
<dbReference type="Pfam" id="PF01402">
    <property type="entry name" value="RHH_1"/>
    <property type="match status" value="1"/>
</dbReference>
<evidence type="ECO:0000313" key="2">
    <source>
        <dbReference type="EMBL" id="BDP43169.1"/>
    </source>
</evidence>